<dbReference type="GO" id="GO:0061542">
    <property type="term" value="F:3-demethylubiquinol 3-O-methyltransferase activity"/>
    <property type="evidence" value="ECO:0007669"/>
    <property type="project" value="UniProtKB-UniRule"/>
</dbReference>
<organism evidence="6 7">
    <name type="scientific">Eleutherodactylus coqui</name>
    <name type="common">Puerto Rican coqui</name>
    <dbReference type="NCBI Taxonomy" id="57060"/>
    <lineage>
        <taxon>Eukaryota</taxon>
        <taxon>Metazoa</taxon>
        <taxon>Chordata</taxon>
        <taxon>Craniata</taxon>
        <taxon>Vertebrata</taxon>
        <taxon>Euteleostomi</taxon>
        <taxon>Amphibia</taxon>
        <taxon>Batrachia</taxon>
        <taxon>Anura</taxon>
        <taxon>Neobatrachia</taxon>
        <taxon>Hyloidea</taxon>
        <taxon>Eleutherodactylidae</taxon>
        <taxon>Eleutherodactylinae</taxon>
        <taxon>Eleutherodactylus</taxon>
        <taxon>Eleutherodactylus</taxon>
    </lineage>
</organism>
<feature type="binding site" evidence="5">
    <location>
        <position position="92"/>
    </location>
    <ligand>
        <name>S-adenosyl-L-methionine</name>
        <dbReference type="ChEBI" id="CHEBI:59789"/>
    </ligand>
</feature>
<dbReference type="EC" id="2.1.1.64" evidence="5"/>
<gene>
    <name evidence="5" type="primary">COQ3</name>
    <name evidence="6" type="ORF">GDO78_001273</name>
</gene>
<accession>A0A8J6KHK3</accession>
<comment type="cofactor">
    <cofactor evidence="5">
        <name>Mg(2+)</name>
        <dbReference type="ChEBI" id="CHEBI:18420"/>
    </cofactor>
</comment>
<dbReference type="GO" id="GO:0046872">
    <property type="term" value="F:metal ion binding"/>
    <property type="evidence" value="ECO:0007669"/>
    <property type="project" value="UniProtKB-KW"/>
</dbReference>
<evidence type="ECO:0000313" key="6">
    <source>
        <dbReference type="EMBL" id="KAG9493282.1"/>
    </source>
</evidence>
<dbReference type="EC" id="2.1.1.114" evidence="5"/>
<comment type="catalytic activity">
    <reaction evidence="5">
        <text>a 3,4-dihydroxy-5-(all-trans-polyprenyl)benzoate + S-adenosyl-L-methionine = a 4-hydroxy-3-methoxy-5-(all-trans-polyprenyl)benzoate + S-adenosyl-L-homocysteine + H(+)</text>
        <dbReference type="Rhea" id="RHEA:44452"/>
        <dbReference type="Rhea" id="RHEA-COMP:10930"/>
        <dbReference type="Rhea" id="RHEA-COMP:10931"/>
        <dbReference type="ChEBI" id="CHEBI:15378"/>
        <dbReference type="ChEBI" id="CHEBI:57856"/>
        <dbReference type="ChEBI" id="CHEBI:59789"/>
        <dbReference type="ChEBI" id="CHEBI:64694"/>
        <dbReference type="ChEBI" id="CHEBI:84443"/>
        <dbReference type="EC" id="2.1.1.114"/>
    </reaction>
</comment>
<keyword evidence="4 5" id="KW-0949">S-adenosyl-L-methionine</keyword>
<feature type="binding site" evidence="5">
    <location>
        <position position="194"/>
    </location>
    <ligand>
        <name>Mg(2+)</name>
        <dbReference type="ChEBI" id="CHEBI:18420"/>
    </ligand>
</feature>
<dbReference type="GO" id="GO:0031314">
    <property type="term" value="C:extrinsic component of mitochondrial inner membrane"/>
    <property type="evidence" value="ECO:0007669"/>
    <property type="project" value="UniProtKB-UniRule"/>
</dbReference>
<dbReference type="InterPro" id="IPR010233">
    <property type="entry name" value="UbiG_MeTrfase"/>
</dbReference>
<dbReference type="OrthoDB" id="3265906at2759"/>
<evidence type="ECO:0000256" key="2">
    <source>
        <dbReference type="ARBA" id="ARBA00022679"/>
    </source>
</evidence>
<keyword evidence="3 5" id="KW-0831">Ubiquinone biosynthesis</keyword>
<evidence type="ECO:0000256" key="4">
    <source>
        <dbReference type="ARBA" id="ARBA00022691"/>
    </source>
</evidence>
<comment type="catalytic activity">
    <reaction evidence="5">
        <text>a 3-demethylubiquinone + S-adenosyl-L-methionine = a ubiquinone + S-adenosyl-L-homocysteine</text>
        <dbReference type="Rhea" id="RHEA:81215"/>
        <dbReference type="Rhea" id="RHEA-COMP:9565"/>
        <dbReference type="Rhea" id="RHEA-COMP:19654"/>
        <dbReference type="ChEBI" id="CHEBI:16389"/>
        <dbReference type="ChEBI" id="CHEBI:57856"/>
        <dbReference type="ChEBI" id="CHEBI:59789"/>
        <dbReference type="ChEBI" id="CHEBI:231825"/>
    </reaction>
</comment>
<comment type="similarity">
    <text evidence="5">Belongs to the class I-like SAM-binding methyltransferase superfamily. UbiG/COQ3 family.</text>
</comment>
<keyword evidence="5" id="KW-0472">Membrane</keyword>
<dbReference type="GO" id="GO:0032259">
    <property type="term" value="P:methylation"/>
    <property type="evidence" value="ECO:0007669"/>
    <property type="project" value="UniProtKB-KW"/>
</dbReference>
<dbReference type="Gene3D" id="3.40.50.150">
    <property type="entry name" value="Vaccinia Virus protein VP39"/>
    <property type="match status" value="1"/>
</dbReference>
<dbReference type="CDD" id="cd02440">
    <property type="entry name" value="AdoMet_MTases"/>
    <property type="match status" value="1"/>
</dbReference>
<comment type="pathway">
    <text evidence="5">Cofactor biosynthesis; ubiquinone biosynthesis.</text>
</comment>
<comment type="caution">
    <text evidence="6">The sequence shown here is derived from an EMBL/GenBank/DDBJ whole genome shotgun (WGS) entry which is preliminary data.</text>
</comment>
<dbReference type="EMBL" id="WNTK01000001">
    <property type="protein sequence ID" value="KAG9493282.1"/>
    <property type="molecule type" value="Genomic_DNA"/>
</dbReference>
<dbReference type="AlphaFoldDB" id="A0A8J6KHK3"/>
<comment type="catalytic activity">
    <reaction evidence="5">
        <text>a 3-demethylubiquinol + S-adenosyl-L-methionine = a ubiquinol + S-adenosyl-L-homocysteine + H(+)</text>
        <dbReference type="Rhea" id="RHEA:44380"/>
        <dbReference type="Rhea" id="RHEA-COMP:9566"/>
        <dbReference type="Rhea" id="RHEA-COMP:10914"/>
        <dbReference type="ChEBI" id="CHEBI:15378"/>
        <dbReference type="ChEBI" id="CHEBI:17976"/>
        <dbReference type="ChEBI" id="CHEBI:57856"/>
        <dbReference type="ChEBI" id="CHEBI:59789"/>
        <dbReference type="ChEBI" id="CHEBI:84422"/>
        <dbReference type="EC" id="2.1.1.64"/>
    </reaction>
</comment>
<keyword evidence="5" id="KW-0479">Metal-binding</keyword>
<sequence length="323" mass="35515">MSCVWSLVGALPARAAVSSGRRSALCLLPAVSQINGNLSAPSRASRSCYNGRPYSTARTVDPVEMKKFQLWSAKWWDEEGVYSALHAMNDIRVPFIRDILMSKSPNHDVGSPLCDVNLLDVGCGGGLLCEPLGRLGAAVTGIDPVEDNIRTGNLHKSLDPAVDSRVQYRACSLEDIVEHSVESFDAVVASEVVEHVSDVEAFIQSCFQVLKPGGSIFITTINKTRLSYLLGILLAEKVMSIVPEGTHDWDKFISPVELERLLESNGFVVDMLRGMLYNPLMGSWRWCDDTSINYAIHAVKMVAQEQPTDMELEKQDRPKAASM</sequence>
<evidence type="ECO:0000256" key="5">
    <source>
        <dbReference type="HAMAP-Rule" id="MF_03190"/>
    </source>
</evidence>
<feature type="binding site" evidence="5">
    <location>
        <position position="191"/>
    </location>
    <ligand>
        <name>Mg(2+)</name>
        <dbReference type="ChEBI" id="CHEBI:18420"/>
    </ligand>
</feature>
<protein>
    <recommendedName>
        <fullName evidence="5">Ubiquinone biosynthesis O-methyltransferase, mitochondrial</fullName>
    </recommendedName>
    <alternativeName>
        <fullName evidence="5">3-demethylubiquinol 3-O-methyltransferase</fullName>
        <ecNumber evidence="5">2.1.1.64</ecNumber>
    </alternativeName>
    <alternativeName>
        <fullName evidence="5">3-demethylubiquinone 3-O-methyltransferase</fullName>
        <ecNumber evidence="5">2.1.1.-</ecNumber>
    </alternativeName>
    <alternativeName>
        <fullName evidence="5">Polyprenyldihydroxybenzoate methyltransferase</fullName>
        <ecNumber evidence="5">2.1.1.114</ecNumber>
    </alternativeName>
</protein>
<dbReference type="InterPro" id="IPR029063">
    <property type="entry name" value="SAM-dependent_MTases_sf"/>
</dbReference>
<dbReference type="PANTHER" id="PTHR43464">
    <property type="entry name" value="METHYLTRANSFERASE"/>
    <property type="match status" value="1"/>
</dbReference>
<dbReference type="NCBIfam" id="TIGR01983">
    <property type="entry name" value="UbiG"/>
    <property type="match status" value="1"/>
</dbReference>
<keyword evidence="5" id="KW-0496">Mitochondrion</keyword>
<dbReference type="HAMAP" id="MF_00472">
    <property type="entry name" value="UbiG"/>
    <property type="match status" value="1"/>
</dbReference>
<keyword evidence="7" id="KW-1185">Reference proteome</keyword>
<proteinExistence type="inferred from homology"/>
<name>A0A8J6KHK3_ELECQ</name>
<feature type="binding site" evidence="5">
    <location>
        <position position="195"/>
    </location>
    <ligand>
        <name>Mg(2+)</name>
        <dbReference type="ChEBI" id="CHEBI:18420"/>
    </ligand>
</feature>
<dbReference type="PANTHER" id="PTHR43464:SF19">
    <property type="entry name" value="UBIQUINONE BIOSYNTHESIS O-METHYLTRANSFERASE, MITOCHONDRIAL"/>
    <property type="match status" value="1"/>
</dbReference>
<evidence type="ECO:0000313" key="7">
    <source>
        <dbReference type="Proteomes" id="UP000770717"/>
    </source>
</evidence>
<dbReference type="Pfam" id="PF13489">
    <property type="entry name" value="Methyltransf_23"/>
    <property type="match status" value="1"/>
</dbReference>
<feature type="binding site" evidence="5">
    <location>
        <position position="143"/>
    </location>
    <ligand>
        <name>S-adenosyl-L-methionine</name>
        <dbReference type="ChEBI" id="CHEBI:59789"/>
    </ligand>
</feature>
<comment type="function">
    <text evidence="5">O-methyltransferase required for two non-consecutive steps during ubiquinone biosynthesis. Catalyzes the 2 O-methylation of 3,4-dihydroxy-5-(all-trans-polyprenyl)benzoic acid into 4-hydroxy-3-methoxy-5-(all-trans-polyprenyl)benzoic acid. Also catalyzes the last step of ubiquinone biosynthesis by mediating methylation of 3-demethylubiquinone into ubiquinone. Also able to mediate the methylation of 3-demethylubiquinol into ubiquinol.</text>
</comment>
<comment type="subunit">
    <text evidence="5">Component of a multi-subunit COQ enzyme complex, composed of at least COQ3, COQ4, COQ5, COQ6, COQ7 and COQ9.</text>
</comment>
<dbReference type="EC" id="2.1.1.-" evidence="5"/>
<dbReference type="SUPFAM" id="SSF53335">
    <property type="entry name" value="S-adenosyl-L-methionine-dependent methyltransferases"/>
    <property type="match status" value="1"/>
</dbReference>
<dbReference type="GO" id="GO:0010420">
    <property type="term" value="F:polyprenyldihydroxybenzoate methyltransferase activity"/>
    <property type="evidence" value="ECO:0007669"/>
    <property type="project" value="UniProtKB-UniRule"/>
</dbReference>
<evidence type="ECO:0000256" key="1">
    <source>
        <dbReference type="ARBA" id="ARBA00022603"/>
    </source>
</evidence>
<keyword evidence="5" id="KW-0460">Magnesium</keyword>
<reference evidence="6" key="1">
    <citation type="thesis" date="2020" institute="ProQuest LLC" country="789 East Eisenhower Parkway, Ann Arbor, MI, USA">
        <title>Comparative Genomics and Chromosome Evolution.</title>
        <authorList>
            <person name="Mudd A.B."/>
        </authorList>
    </citation>
    <scope>NUCLEOTIDE SEQUENCE</scope>
    <source>
        <strain evidence="6">HN-11 Male</strain>
        <tissue evidence="6">Kidney and liver</tissue>
    </source>
</reference>
<dbReference type="UniPathway" id="UPA00232"/>
<evidence type="ECO:0000256" key="3">
    <source>
        <dbReference type="ARBA" id="ARBA00022688"/>
    </source>
</evidence>
<feature type="binding site" evidence="5">
    <location>
        <position position="190"/>
    </location>
    <ligand>
        <name>S-adenosyl-L-methionine</name>
        <dbReference type="ChEBI" id="CHEBI:59789"/>
    </ligand>
</feature>
<comment type="subcellular location">
    <subcellularLocation>
        <location evidence="5">Mitochondrion inner membrane</location>
        <topology evidence="5">Peripheral membrane protein</topology>
        <orientation evidence="5">Matrix side</orientation>
    </subcellularLocation>
</comment>
<keyword evidence="1 5" id="KW-0489">Methyltransferase</keyword>
<keyword evidence="2 5" id="KW-0808">Transferase</keyword>
<feature type="binding site" evidence="5">
    <location>
        <position position="122"/>
    </location>
    <ligand>
        <name>S-adenosyl-L-methionine</name>
        <dbReference type="ChEBI" id="CHEBI:59789"/>
    </ligand>
</feature>
<dbReference type="Proteomes" id="UP000770717">
    <property type="component" value="Unassembled WGS sequence"/>
</dbReference>
<keyword evidence="5" id="KW-0999">Mitochondrion inner membrane</keyword>